<dbReference type="GO" id="GO:0006508">
    <property type="term" value="P:proteolysis"/>
    <property type="evidence" value="ECO:0007669"/>
    <property type="project" value="UniProtKB-KW"/>
</dbReference>
<comment type="caution">
    <text evidence="3">The sequence shown here is derived from an EMBL/GenBank/DDBJ whole genome shotgun (WGS) entry which is preliminary data.</text>
</comment>
<keyword evidence="3" id="KW-0378">Hydrolase</keyword>
<dbReference type="RefSeq" id="WP_259095047.1">
    <property type="nucleotide sequence ID" value="NZ_CP130454.1"/>
</dbReference>
<dbReference type="Gene3D" id="2.60.40.10">
    <property type="entry name" value="Immunoglobulins"/>
    <property type="match status" value="9"/>
</dbReference>
<keyword evidence="3" id="KW-0645">Protease</keyword>
<protein>
    <submittedName>
        <fullName evidence="3">Subtilase family serine protease</fullName>
    </submittedName>
</protein>
<keyword evidence="4" id="KW-1185">Reference proteome</keyword>
<evidence type="ECO:0000313" key="3">
    <source>
        <dbReference type="EMBL" id="MCS3918967.1"/>
    </source>
</evidence>
<dbReference type="EMBL" id="JANUCP010000002">
    <property type="protein sequence ID" value="MCS3918967.1"/>
    <property type="molecule type" value="Genomic_DNA"/>
</dbReference>
<dbReference type="InterPro" id="IPR036116">
    <property type="entry name" value="FN3_sf"/>
</dbReference>
<dbReference type="CDD" id="cd00063">
    <property type="entry name" value="FN3"/>
    <property type="match status" value="1"/>
</dbReference>
<gene>
    <name evidence="3" type="ORF">M2350_001367</name>
</gene>
<dbReference type="Proteomes" id="UP001204798">
    <property type="component" value="Unassembled WGS sequence"/>
</dbReference>
<proteinExistence type="predicted"/>
<dbReference type="InterPro" id="IPR013783">
    <property type="entry name" value="Ig-like_fold"/>
</dbReference>
<dbReference type="SUPFAM" id="SSF49265">
    <property type="entry name" value="Fibronectin type III"/>
    <property type="match status" value="1"/>
</dbReference>
<accession>A0ABT2ELZ1</accession>
<dbReference type="PROSITE" id="PS50853">
    <property type="entry name" value="FN3"/>
    <property type="match status" value="1"/>
</dbReference>
<dbReference type="InterPro" id="IPR011635">
    <property type="entry name" value="CARDB"/>
</dbReference>
<evidence type="ECO:0000259" key="2">
    <source>
        <dbReference type="PROSITE" id="PS50853"/>
    </source>
</evidence>
<feature type="domain" description="Fibronectin type-III" evidence="2">
    <location>
        <begin position="1083"/>
        <end position="1178"/>
    </location>
</feature>
<organism evidence="3 4">
    <name type="scientific">Candidatus Fervidibacter sacchari</name>
    <dbReference type="NCBI Taxonomy" id="1448929"/>
    <lineage>
        <taxon>Bacteria</taxon>
        <taxon>Candidatus Fervidibacterota</taxon>
        <taxon>Candidatus Fervidibacter</taxon>
    </lineage>
</organism>
<name>A0ABT2ELZ1_9BACT</name>
<feature type="region of interest" description="Disordered" evidence="1">
    <location>
        <begin position="1741"/>
        <end position="1778"/>
    </location>
</feature>
<dbReference type="GO" id="GO:0008233">
    <property type="term" value="F:peptidase activity"/>
    <property type="evidence" value="ECO:0007669"/>
    <property type="project" value="UniProtKB-KW"/>
</dbReference>
<evidence type="ECO:0000256" key="1">
    <source>
        <dbReference type="SAM" id="MobiDB-lite"/>
    </source>
</evidence>
<sequence>MRNEGKVQINAGTLRVNGDYYQPESGILEIGISGTEAGQFGKMVVGGAWLDGAFIATIAEDFTPPINASWAVFTFSNKSGDFRSYDLPVGFVVDWLANQLSLKVVTDFAIASVQPANIPNTGTVQIAVKGIGFLPGTLVALKQGEVILEASNVVLESSKLLRAEFTMTGKPTGGYDLIARRPDNRETQMSRAVWVYDVSWSDLTLTQGEIILTQELVHGDDFIVKVTLKNLGKDALQPIEVRFVYGNQEAIKTVNGLRENGETMVHVQFVAEAGISSVRVIVDPNNRVAERDERNNEIAVSMPTIGVPDLEIIALELTPARPAEGDVVRITAKVRNNGAPLKGGFTVAFYVDDTLIYNEPSPQPNLGRGEVMEVNQHFRYTRTQQIAKAIVDLNDAILETDETNNSLEIPIIPLGAAPDLLVTKITINPQQPQAGSWVTFSAEVKNQGDICSDIPVRFIIDGTPITTVTIPMLKAGATVTVTTMNSGWRAQIGSHSVTVVIDPEGKLAESNRDNNTSTLNLQIPSAEISLVSVEDLPLSPNLIVGPYPLTGQIPVRVQVRNNGGVGTGQFLVGFFADDNYLAGQSVNLAAYETKTVEIYVPLSSLVGKQNLKVKADVNNNIPETNENDNEKSINIPQFRLPDLEVTDITWSPQEFTVGQSVTFNITVRNNGQGGYGLIAWGGRQTRIPVRVSIGDTVIGEAGIGVIQPGASETTRLTWTATPIDNPTVTVIADSQNWLPDPNRDNNQMSKPIPLRLESPDFAVTDIKVNPRSGLNVGDTVSVIATVSSSSGQFQGLTDVRVNAFVNGSSIGSQTVSIRSGETKEVEFLWKAMPGVAHTFKVTLDKHPWETETGNNTMEANVPMEVAPVDLVITDISDSLPSQLTESDSVTTRVTVRNQGSGAIRKPFQVALYVNNRWVNAVRLSGLEAGESKTVALTWTAFTAETLTITAVADPDNQVPGEVDETNNGLSRQFNVRVVPSQQVRLSLSPITQKVAAGGQANYQVQLNNSTNEPRRFRLQVVGLNGLQAMLSPDTTLLNAWGWSQHSLQIQVPANSQANTVNFKVQALAEDNSVAVEKEGVLEVTRDPQIFALLPESGATTGSTTVVFTWKTDVPASTEVFLRAVDEAEFRRFTGPEGTEHQVTVSNLQRGKQYRFYVRSANAQGSSQSEERVFTVTEAVVFTQREYRFTFDKDFDQRANLVIENRNSQPRQVQVELINPHEDVPANFIGAGIDQPLTLNPGQRANVTIAFHFQVATKNRYTFTAKVTSRAGDDVSVDTVPVYVTVDDRVDIEIQDLGTDPLTLQKTIRIVNKRNKPVAGLNLVLSDELKGLVALEHELQNFRLGPYESVTVRMQPIFAIPISRYPEIQSRLKPGRAVRLDIPEARQQMRQQRTGSISVTNSAGYVYAKVGNVDFTPPSGKNLFAVTIKNAVLELPNKIASCTNQGNLNAKVTVPPNKPSDPFLMVKLSPGKGWSFDQIAPQTAYFYVNGHLVGKIENEVPKGLYTFGVPAEFIKRGDFPTENTITMQWYLPNGGHFLQVADVTLVIFAEEVIQYVVAENEDEALRIAQNQPFFERHDDEKLKKILKLIMESEVDARGLDWTSPDIPVQLLGPLAGIITNLKAHYYHEYGDYACGGYQFRVLEWLTTMADAHPQLFEGIAYAPVHAWAGGHQAVAIWAPAAGQGMWDGYVIDPWFGQEMGYLPGWVWGLLGGIGESGVWKEQDLWDWENGRPKDKTLFTVKEPTIPKIQDDPPPPYASRPRKQEILTKRSRQGNASTNPYLAPPPLYHFQILVGPEVGMMVTDEQGRRVGVEQENGTIAPVNDFGVFANIVPVATPNGTYYYLGMLGSTPRKYTVRLVSLGAQKTNVTLAWLDDKGEPHLVEYKDVEVASFGRQGSGQATLEVDPTGGIPVVRDANGNAVYPDTSGQILGTNVQVDLTETHSGILPAGISLAALPLISPNTDMGALLEGGKVARWNPDKAGDNKYEFYPYPYASTAQRGAGYWVKLDRTTPVTVTVPRQEAFPFAIQLRPGWNMVGNPYIEPIAWDLNAIKVRRNGQEVSLLQAWQQGWVEDTLGFG</sequence>
<reference evidence="3 4" key="1">
    <citation type="submission" date="2022-08" db="EMBL/GenBank/DDBJ databases">
        <title>Bacterial and archaeal communities from various locations to study Microbial Dark Matter (Phase II).</title>
        <authorList>
            <person name="Stepanauskas R."/>
        </authorList>
    </citation>
    <scope>NUCLEOTIDE SEQUENCE [LARGE SCALE GENOMIC DNA]</scope>
    <source>
        <strain evidence="3 4">PD1</strain>
    </source>
</reference>
<dbReference type="Pfam" id="PF07705">
    <property type="entry name" value="CARDB"/>
    <property type="match status" value="6"/>
</dbReference>
<dbReference type="InterPro" id="IPR003961">
    <property type="entry name" value="FN3_dom"/>
</dbReference>
<evidence type="ECO:0000313" key="4">
    <source>
        <dbReference type="Proteomes" id="UP001204798"/>
    </source>
</evidence>